<comment type="caution">
    <text evidence="1">The sequence shown here is derived from an EMBL/GenBank/DDBJ whole genome shotgun (WGS) entry which is preliminary data.</text>
</comment>
<proteinExistence type="predicted"/>
<protein>
    <recommendedName>
        <fullName evidence="3">Type II secretion system protein</fullName>
    </recommendedName>
</protein>
<accession>A0A7W5FVZ6</accession>
<evidence type="ECO:0000313" key="1">
    <source>
        <dbReference type="EMBL" id="MBB3121520.1"/>
    </source>
</evidence>
<dbReference type="RefSeq" id="WP_183443227.1">
    <property type="nucleotide sequence ID" value="NZ_JACHXD010000017.1"/>
</dbReference>
<dbReference type="EMBL" id="JACHXD010000017">
    <property type="protein sequence ID" value="MBB3121520.1"/>
    <property type="molecule type" value="Genomic_DNA"/>
</dbReference>
<evidence type="ECO:0008006" key="3">
    <source>
        <dbReference type="Google" id="ProtNLM"/>
    </source>
</evidence>
<dbReference type="Proteomes" id="UP000541535">
    <property type="component" value="Unassembled WGS sequence"/>
</dbReference>
<sequence>MRRQQGFSYLIVMFLVATLTLASVRALQITLVNEQREREAELLLTGMAYRNAIRSYYFNLSGTAKELPKDMDVLLADGRGQRKVPHLRKRFRDPMTTGAWEEIKDDDGFLVGVVSRSGKAPIKKDGFPPELAHFVQAQTYRDWKFIFKPE</sequence>
<dbReference type="AlphaFoldDB" id="A0A7W5FVZ6"/>
<organism evidence="1 2">
    <name type="scientific">Pseudoduganella violacea</name>
    <dbReference type="NCBI Taxonomy" id="1715466"/>
    <lineage>
        <taxon>Bacteria</taxon>
        <taxon>Pseudomonadati</taxon>
        <taxon>Pseudomonadota</taxon>
        <taxon>Betaproteobacteria</taxon>
        <taxon>Burkholderiales</taxon>
        <taxon>Oxalobacteraceae</taxon>
        <taxon>Telluria group</taxon>
        <taxon>Pseudoduganella</taxon>
    </lineage>
</organism>
<name>A0A7W5FVZ6_9BURK</name>
<gene>
    <name evidence="1" type="ORF">FHS03_004598</name>
</gene>
<reference evidence="1 2" key="1">
    <citation type="submission" date="2020-08" db="EMBL/GenBank/DDBJ databases">
        <title>Genomic Encyclopedia of Type Strains, Phase III (KMG-III): the genomes of soil and plant-associated and newly described type strains.</title>
        <authorList>
            <person name="Whitman W."/>
        </authorList>
    </citation>
    <scope>NUCLEOTIDE SEQUENCE [LARGE SCALE GENOMIC DNA]</scope>
    <source>
        <strain evidence="1 2">CECT 8897</strain>
    </source>
</reference>
<evidence type="ECO:0000313" key="2">
    <source>
        <dbReference type="Proteomes" id="UP000541535"/>
    </source>
</evidence>
<keyword evidence="2" id="KW-1185">Reference proteome</keyword>